<gene>
    <name evidence="1" type="ORF">RYX45_25625</name>
</gene>
<reference evidence="1" key="1">
    <citation type="submission" date="2023-10" db="EMBL/GenBank/DDBJ databases">
        <title>Screening of Alkalihalophilus pseudofirmusBZ-TG-HK211 and Its Alleviation of Salt Stress on Rapeseed Growth.</title>
        <authorList>
            <person name="Zhao B."/>
            <person name="Guo T."/>
        </authorList>
    </citation>
    <scope>NUCLEOTIDE SEQUENCE</scope>
    <source>
        <strain evidence="1">BZ-TG-HK211</strain>
    </source>
</reference>
<protein>
    <submittedName>
        <fullName evidence="1">Uncharacterized protein</fullName>
    </submittedName>
</protein>
<feature type="non-terminal residue" evidence="1">
    <location>
        <position position="1"/>
    </location>
</feature>
<accession>A0AAJ2NTS4</accession>
<dbReference type="AlphaFoldDB" id="A0AAJ2NTS4"/>
<feature type="non-terminal residue" evidence="1">
    <location>
        <position position="77"/>
    </location>
</feature>
<evidence type="ECO:0000313" key="1">
    <source>
        <dbReference type="EMBL" id="MDV2888545.1"/>
    </source>
</evidence>
<dbReference type="Proteomes" id="UP001285636">
    <property type="component" value="Unassembled WGS sequence"/>
</dbReference>
<evidence type="ECO:0000313" key="2">
    <source>
        <dbReference type="Proteomes" id="UP001285636"/>
    </source>
</evidence>
<dbReference type="RefSeq" id="WP_323468427.1">
    <property type="nucleotide sequence ID" value="NZ_JAWJAY010001625.1"/>
</dbReference>
<comment type="caution">
    <text evidence="1">The sequence shown here is derived from an EMBL/GenBank/DDBJ whole genome shotgun (WGS) entry which is preliminary data.</text>
</comment>
<proteinExistence type="predicted"/>
<organism evidence="1 2">
    <name type="scientific">Alkalihalophilus pseudofirmus</name>
    <name type="common">Bacillus pseudofirmus</name>
    <dbReference type="NCBI Taxonomy" id="79885"/>
    <lineage>
        <taxon>Bacteria</taxon>
        <taxon>Bacillati</taxon>
        <taxon>Bacillota</taxon>
        <taxon>Bacilli</taxon>
        <taxon>Bacillales</taxon>
        <taxon>Bacillaceae</taxon>
        <taxon>Alkalihalophilus</taxon>
    </lineage>
</organism>
<dbReference type="EMBL" id="JAWJAY010001625">
    <property type="protein sequence ID" value="MDV2888545.1"/>
    <property type="molecule type" value="Genomic_DNA"/>
</dbReference>
<sequence length="77" mass="8528">TNDALYVIDAVEAIFELIETGNPGSYLLESGRKGYWAQCAAHLDEHIPLTIHRESIQIDSHVRIVPVKNLTAISEAI</sequence>
<name>A0AAJ2NTS4_ALKPS</name>